<dbReference type="EMBL" id="CAEY01001362">
    <property type="status" value="NOT_ANNOTATED_CDS"/>
    <property type="molecule type" value="Genomic_DNA"/>
</dbReference>
<proteinExistence type="predicted"/>
<evidence type="ECO:0000313" key="2">
    <source>
        <dbReference type="Proteomes" id="UP000015104"/>
    </source>
</evidence>
<organism evidence="1 2">
    <name type="scientific">Tetranychus urticae</name>
    <name type="common">Two-spotted spider mite</name>
    <dbReference type="NCBI Taxonomy" id="32264"/>
    <lineage>
        <taxon>Eukaryota</taxon>
        <taxon>Metazoa</taxon>
        <taxon>Ecdysozoa</taxon>
        <taxon>Arthropoda</taxon>
        <taxon>Chelicerata</taxon>
        <taxon>Arachnida</taxon>
        <taxon>Acari</taxon>
        <taxon>Acariformes</taxon>
        <taxon>Trombidiformes</taxon>
        <taxon>Prostigmata</taxon>
        <taxon>Eleutherengona</taxon>
        <taxon>Raphignathae</taxon>
        <taxon>Tetranychoidea</taxon>
        <taxon>Tetranychidae</taxon>
        <taxon>Tetranychus</taxon>
    </lineage>
</organism>
<accession>T1K2D5</accession>
<dbReference type="Proteomes" id="UP000015104">
    <property type="component" value="Unassembled WGS sequence"/>
</dbReference>
<dbReference type="EnsemblMetazoa" id="tetur04g04640.1">
    <property type="protein sequence ID" value="tetur04g04640.1"/>
    <property type="gene ID" value="tetur04g04640"/>
</dbReference>
<evidence type="ECO:0000313" key="1">
    <source>
        <dbReference type="EnsemblMetazoa" id="tetur04g04640.1"/>
    </source>
</evidence>
<dbReference type="HOGENOM" id="CLU_1449453_0_0_1"/>
<keyword evidence="2" id="KW-1185">Reference proteome</keyword>
<sequence>MSSSNLSDALLEDPDRSVKACLMDFQIIIIKKVEDILKKKFDSLMRVFNGQKSFDSTKYDELKEKFIADTMPLLTPKYSTLLKDPELETRILDAIPKREYNYSSEDANVVAKMLKPCKKDALESLKGIKSQVETLKKAEEQILVSFQSEIGEVVEKQKFIKKKTLESIVPMSTVSYHNCQKTTLKDF</sequence>
<reference evidence="2" key="1">
    <citation type="submission" date="2011-08" db="EMBL/GenBank/DDBJ databases">
        <authorList>
            <person name="Rombauts S."/>
        </authorList>
    </citation>
    <scope>NUCLEOTIDE SEQUENCE</scope>
    <source>
        <strain evidence="2">London</strain>
    </source>
</reference>
<dbReference type="AlphaFoldDB" id="T1K2D5"/>
<reference evidence="1" key="2">
    <citation type="submission" date="2015-06" db="UniProtKB">
        <authorList>
            <consortium name="EnsemblMetazoa"/>
        </authorList>
    </citation>
    <scope>IDENTIFICATION</scope>
</reference>
<protein>
    <submittedName>
        <fullName evidence="1">Uncharacterized protein</fullName>
    </submittedName>
</protein>
<name>T1K2D5_TETUR</name>